<keyword evidence="2" id="KW-1185">Reference proteome</keyword>
<dbReference type="AlphaFoldDB" id="A0A7I3ZQI3"/>
<dbReference type="InParanoid" id="A0A7I3ZQI3"/>
<protein>
    <submittedName>
        <fullName evidence="1">Uncharacterized protein</fullName>
    </submittedName>
</protein>
<dbReference type="EMBL" id="ABEU02000001">
    <property type="status" value="NOT_ANNOTATED_CDS"/>
    <property type="molecule type" value="Genomic_DNA"/>
</dbReference>
<name>A0A7I3ZQI3_PHYPA</name>
<evidence type="ECO:0000313" key="2">
    <source>
        <dbReference type="Proteomes" id="UP000006727"/>
    </source>
</evidence>
<evidence type="ECO:0000313" key="1">
    <source>
        <dbReference type="EnsemblPlants" id="PAC:32971833.CDS.1"/>
    </source>
</evidence>
<dbReference type="Proteomes" id="UP000006727">
    <property type="component" value="Chromosome 1"/>
</dbReference>
<reference evidence="1 2" key="1">
    <citation type="journal article" date="2008" name="Science">
        <title>The Physcomitrella genome reveals evolutionary insights into the conquest of land by plants.</title>
        <authorList>
            <person name="Rensing S."/>
            <person name="Lang D."/>
            <person name="Zimmer A."/>
            <person name="Terry A."/>
            <person name="Salamov A."/>
            <person name="Shapiro H."/>
            <person name="Nishiyama T."/>
            <person name="Perroud P.-F."/>
            <person name="Lindquist E."/>
            <person name="Kamisugi Y."/>
            <person name="Tanahashi T."/>
            <person name="Sakakibara K."/>
            <person name="Fujita T."/>
            <person name="Oishi K."/>
            <person name="Shin-I T."/>
            <person name="Kuroki Y."/>
            <person name="Toyoda A."/>
            <person name="Suzuki Y."/>
            <person name="Hashimoto A."/>
            <person name="Yamaguchi K."/>
            <person name="Sugano A."/>
            <person name="Kohara Y."/>
            <person name="Fujiyama A."/>
            <person name="Anterola A."/>
            <person name="Aoki S."/>
            <person name="Ashton N."/>
            <person name="Barbazuk W.B."/>
            <person name="Barker E."/>
            <person name="Bennetzen J."/>
            <person name="Bezanilla M."/>
            <person name="Blankenship R."/>
            <person name="Cho S.H."/>
            <person name="Dutcher S."/>
            <person name="Estelle M."/>
            <person name="Fawcett J.A."/>
            <person name="Gundlach H."/>
            <person name="Hanada K."/>
            <person name="Heyl A."/>
            <person name="Hicks K.A."/>
            <person name="Hugh J."/>
            <person name="Lohr M."/>
            <person name="Mayer K."/>
            <person name="Melkozernov A."/>
            <person name="Murata T."/>
            <person name="Nelson D."/>
            <person name="Pils B."/>
            <person name="Prigge M."/>
            <person name="Reiss B."/>
            <person name="Renner T."/>
            <person name="Rombauts S."/>
            <person name="Rushton P."/>
            <person name="Sanderfoot A."/>
            <person name="Schween G."/>
            <person name="Shiu S.-H."/>
            <person name="Stueber K."/>
            <person name="Theodoulou F.L."/>
            <person name="Tu H."/>
            <person name="Van de Peer Y."/>
            <person name="Verrier P.J."/>
            <person name="Waters E."/>
            <person name="Wood A."/>
            <person name="Yang L."/>
            <person name="Cove D."/>
            <person name="Cuming A."/>
            <person name="Hasebe M."/>
            <person name="Lucas S."/>
            <person name="Mishler D.B."/>
            <person name="Reski R."/>
            <person name="Grigoriev I."/>
            <person name="Quatrano R.S."/>
            <person name="Boore J.L."/>
        </authorList>
    </citation>
    <scope>NUCLEOTIDE SEQUENCE [LARGE SCALE GENOMIC DNA]</scope>
    <source>
        <strain evidence="1 2">cv. Gransden 2004</strain>
    </source>
</reference>
<reference evidence="1" key="3">
    <citation type="submission" date="2020-12" db="UniProtKB">
        <authorList>
            <consortium name="EnsemblPlants"/>
        </authorList>
    </citation>
    <scope>IDENTIFICATION</scope>
</reference>
<reference evidence="1 2" key="2">
    <citation type="journal article" date="2018" name="Plant J.">
        <title>The Physcomitrella patens chromosome-scale assembly reveals moss genome structure and evolution.</title>
        <authorList>
            <person name="Lang D."/>
            <person name="Ullrich K.K."/>
            <person name="Murat F."/>
            <person name="Fuchs J."/>
            <person name="Jenkins J."/>
            <person name="Haas F.B."/>
            <person name="Piednoel M."/>
            <person name="Gundlach H."/>
            <person name="Van Bel M."/>
            <person name="Meyberg R."/>
            <person name="Vives C."/>
            <person name="Morata J."/>
            <person name="Symeonidi A."/>
            <person name="Hiss M."/>
            <person name="Muchero W."/>
            <person name="Kamisugi Y."/>
            <person name="Saleh O."/>
            <person name="Blanc G."/>
            <person name="Decker E.L."/>
            <person name="van Gessel N."/>
            <person name="Grimwood J."/>
            <person name="Hayes R.D."/>
            <person name="Graham S.W."/>
            <person name="Gunter L.E."/>
            <person name="McDaniel S.F."/>
            <person name="Hoernstein S.N.W."/>
            <person name="Larsson A."/>
            <person name="Li F.W."/>
            <person name="Perroud P.F."/>
            <person name="Phillips J."/>
            <person name="Ranjan P."/>
            <person name="Rokshar D.S."/>
            <person name="Rothfels C.J."/>
            <person name="Schneider L."/>
            <person name="Shu S."/>
            <person name="Stevenson D.W."/>
            <person name="Thummler F."/>
            <person name="Tillich M."/>
            <person name="Villarreal Aguilar J.C."/>
            <person name="Widiez T."/>
            <person name="Wong G.K."/>
            <person name="Wymore A."/>
            <person name="Zhang Y."/>
            <person name="Zimmer A.D."/>
            <person name="Quatrano R.S."/>
            <person name="Mayer K.F.X."/>
            <person name="Goodstein D."/>
            <person name="Casacuberta J.M."/>
            <person name="Vandepoele K."/>
            <person name="Reski R."/>
            <person name="Cuming A.C."/>
            <person name="Tuskan G.A."/>
            <person name="Maumus F."/>
            <person name="Salse J."/>
            <person name="Schmutz J."/>
            <person name="Rensing S.A."/>
        </authorList>
    </citation>
    <scope>NUCLEOTIDE SEQUENCE [LARGE SCALE GENOMIC DNA]</scope>
    <source>
        <strain evidence="1 2">cv. Gransden 2004</strain>
    </source>
</reference>
<organism evidence="1 2">
    <name type="scientific">Physcomitrium patens</name>
    <name type="common">Spreading-leaved earth moss</name>
    <name type="synonym">Physcomitrella patens</name>
    <dbReference type="NCBI Taxonomy" id="3218"/>
    <lineage>
        <taxon>Eukaryota</taxon>
        <taxon>Viridiplantae</taxon>
        <taxon>Streptophyta</taxon>
        <taxon>Embryophyta</taxon>
        <taxon>Bryophyta</taxon>
        <taxon>Bryophytina</taxon>
        <taxon>Bryopsida</taxon>
        <taxon>Funariidae</taxon>
        <taxon>Funariales</taxon>
        <taxon>Funariaceae</taxon>
        <taxon>Physcomitrium</taxon>
    </lineage>
</organism>
<dbReference type="EnsemblPlants" id="Pp3c1_3771V3.1">
    <property type="protein sequence ID" value="PAC:32971833.CDS.1"/>
    <property type="gene ID" value="Pp3c1_3771"/>
</dbReference>
<accession>A0A7I3ZQI3</accession>
<proteinExistence type="predicted"/>
<dbReference type="Gramene" id="Pp3c1_3771V3.1">
    <property type="protein sequence ID" value="PAC:32971833.CDS.1"/>
    <property type="gene ID" value="Pp3c1_3771"/>
</dbReference>
<sequence>MLLRDSWLFRTPCKNHGCTHGILASLNYCRFHSVTHHVELWQVRHFPTSRRSSVSGQQEVHLSVYFSKFSCICLKWNIENSSLRKLTLGTSSR</sequence>